<evidence type="ECO:0000313" key="2">
    <source>
        <dbReference type="EMBL" id="CAK5268961.1"/>
    </source>
</evidence>
<dbReference type="EMBL" id="CAVNYO010000158">
    <property type="protein sequence ID" value="CAK5270003.1"/>
    <property type="molecule type" value="Genomic_DNA"/>
</dbReference>
<evidence type="ECO:0000313" key="3">
    <source>
        <dbReference type="EMBL" id="CAK5270003.1"/>
    </source>
</evidence>
<feature type="non-terminal residue" evidence="2">
    <location>
        <position position="94"/>
    </location>
</feature>
<accession>A0AAD2JYV1</accession>
<keyword evidence="4" id="KW-1185">Reference proteome</keyword>
<evidence type="ECO:0000256" key="1">
    <source>
        <dbReference type="SAM" id="Phobius"/>
    </source>
</evidence>
<sequence>MSGVRSGSSMQVSYVAGVARVSVIDLPGSDGLALRVGAGLGFLRAGILSALLFVEPQRDCCFIQLRTQVDDSLSLLTAFFTCALVSEFECRSSI</sequence>
<dbReference type="AlphaFoldDB" id="A0AAD2JYV1"/>
<name>A0AAD2JYV1_9AGAR</name>
<reference evidence="2" key="1">
    <citation type="submission" date="2023-11" db="EMBL/GenBank/DDBJ databases">
        <authorList>
            <person name="De Vega J J."/>
            <person name="De Vega J J."/>
        </authorList>
    </citation>
    <scope>NUCLEOTIDE SEQUENCE</scope>
</reference>
<proteinExistence type="predicted"/>
<gene>
    <name evidence="2" type="ORF">MYCIT1_LOCUS12333</name>
    <name evidence="3" type="ORF">MYCIT1_LOCUS14136</name>
</gene>
<keyword evidence="1" id="KW-1133">Transmembrane helix</keyword>
<protein>
    <submittedName>
        <fullName evidence="2">Uncharacterized protein</fullName>
    </submittedName>
</protein>
<evidence type="ECO:0000313" key="4">
    <source>
        <dbReference type="Proteomes" id="UP001295794"/>
    </source>
</evidence>
<keyword evidence="1" id="KW-0812">Transmembrane</keyword>
<feature type="transmembrane region" description="Helical" evidence="1">
    <location>
        <begin position="32"/>
        <end position="54"/>
    </location>
</feature>
<dbReference type="Proteomes" id="UP001295794">
    <property type="component" value="Unassembled WGS sequence"/>
</dbReference>
<keyword evidence="1" id="KW-0472">Membrane</keyword>
<comment type="caution">
    <text evidence="2">The sequence shown here is derived from an EMBL/GenBank/DDBJ whole genome shotgun (WGS) entry which is preliminary data.</text>
</comment>
<organism evidence="2 4">
    <name type="scientific">Mycena citricolor</name>
    <dbReference type="NCBI Taxonomy" id="2018698"/>
    <lineage>
        <taxon>Eukaryota</taxon>
        <taxon>Fungi</taxon>
        <taxon>Dikarya</taxon>
        <taxon>Basidiomycota</taxon>
        <taxon>Agaricomycotina</taxon>
        <taxon>Agaricomycetes</taxon>
        <taxon>Agaricomycetidae</taxon>
        <taxon>Agaricales</taxon>
        <taxon>Marasmiineae</taxon>
        <taxon>Mycenaceae</taxon>
        <taxon>Mycena</taxon>
    </lineage>
</organism>
<dbReference type="EMBL" id="CAVNYO010000138">
    <property type="protein sequence ID" value="CAK5268961.1"/>
    <property type="molecule type" value="Genomic_DNA"/>
</dbReference>